<protein>
    <recommendedName>
        <fullName evidence="3">Phasin domain-containing protein</fullName>
    </recommendedName>
</protein>
<name>A0ABT0S2B1_9SPHN</name>
<dbReference type="EMBL" id="JAMGBE010000002">
    <property type="protein sequence ID" value="MCL6729784.1"/>
    <property type="molecule type" value="Genomic_DNA"/>
</dbReference>
<reference evidence="1" key="1">
    <citation type="submission" date="2022-05" db="EMBL/GenBank/DDBJ databases">
        <authorList>
            <person name="Jo J.-H."/>
            <person name="Im W.-T."/>
        </authorList>
    </citation>
    <scope>NUCLEOTIDE SEQUENCE</scope>
    <source>
        <strain evidence="1">SE220</strain>
    </source>
</reference>
<dbReference type="Proteomes" id="UP001165342">
    <property type="component" value="Unassembled WGS sequence"/>
</dbReference>
<dbReference type="RefSeq" id="WP_249831256.1">
    <property type="nucleotide sequence ID" value="NZ_JAMGBE010000002.1"/>
</dbReference>
<evidence type="ECO:0008006" key="3">
    <source>
        <dbReference type="Google" id="ProtNLM"/>
    </source>
</evidence>
<organism evidence="1 2">
    <name type="scientific">Sphingomonas hankyongi</name>
    <dbReference type="NCBI Taxonomy" id="2908209"/>
    <lineage>
        <taxon>Bacteria</taxon>
        <taxon>Pseudomonadati</taxon>
        <taxon>Pseudomonadota</taxon>
        <taxon>Alphaproteobacteria</taxon>
        <taxon>Sphingomonadales</taxon>
        <taxon>Sphingomonadaceae</taxon>
        <taxon>Sphingomonas</taxon>
    </lineage>
</organism>
<proteinExistence type="predicted"/>
<sequence length="121" mass="13118">MFGRKRSGDDGLRANHQEFYRNCLIQIADLESRTADWSGLKGEFAAVWSESEDAASNEITQKVALARRFAIDVESSLATASIETAAKGLNLLQEIVDNAEHQLQGLLVGLVTAQSLRSAGP</sequence>
<keyword evidence="2" id="KW-1185">Reference proteome</keyword>
<comment type="caution">
    <text evidence="1">The sequence shown here is derived from an EMBL/GenBank/DDBJ whole genome shotgun (WGS) entry which is preliminary data.</text>
</comment>
<evidence type="ECO:0000313" key="2">
    <source>
        <dbReference type="Proteomes" id="UP001165342"/>
    </source>
</evidence>
<accession>A0ABT0S2B1</accession>
<gene>
    <name evidence="1" type="ORF">LZ538_06905</name>
</gene>
<evidence type="ECO:0000313" key="1">
    <source>
        <dbReference type="EMBL" id="MCL6729784.1"/>
    </source>
</evidence>